<dbReference type="SUPFAM" id="SSF53850">
    <property type="entry name" value="Periplasmic binding protein-like II"/>
    <property type="match status" value="1"/>
</dbReference>
<keyword evidence="3" id="KW-0472">Membrane</keyword>
<name>A0ABT6D559_9LACO</name>
<evidence type="ECO:0000313" key="7">
    <source>
        <dbReference type="EMBL" id="MDF9300659.1"/>
    </source>
</evidence>
<comment type="similarity">
    <text evidence="6">Belongs to the nlpA lipoprotein family.</text>
</comment>
<dbReference type="Proteomes" id="UP001146336">
    <property type="component" value="Unassembled WGS sequence"/>
</dbReference>
<evidence type="ECO:0000256" key="2">
    <source>
        <dbReference type="ARBA" id="ARBA00022729"/>
    </source>
</evidence>
<proteinExistence type="inferred from homology"/>
<keyword evidence="2" id="KW-0732">Signal</keyword>
<dbReference type="PANTHER" id="PTHR30429">
    <property type="entry name" value="D-METHIONINE-BINDING LIPOPROTEIN METQ"/>
    <property type="match status" value="1"/>
</dbReference>
<keyword evidence="8" id="KW-1185">Reference proteome</keyword>
<comment type="subcellular location">
    <subcellularLocation>
        <location evidence="1">Membrane</location>
        <topology evidence="1">Lipid-anchor</topology>
    </subcellularLocation>
</comment>
<comment type="caution">
    <text evidence="7">The sequence shown here is derived from an EMBL/GenBank/DDBJ whole genome shotgun (WGS) entry which is preliminary data.</text>
</comment>
<keyword evidence="4" id="KW-0564">Palmitate</keyword>
<evidence type="ECO:0000256" key="1">
    <source>
        <dbReference type="ARBA" id="ARBA00004635"/>
    </source>
</evidence>
<dbReference type="Pfam" id="PF03180">
    <property type="entry name" value="Lipoprotein_9"/>
    <property type="match status" value="1"/>
</dbReference>
<dbReference type="PANTHER" id="PTHR30429:SF3">
    <property type="entry name" value="LIPOPROTEIN"/>
    <property type="match status" value="1"/>
</dbReference>
<dbReference type="InterPro" id="IPR004872">
    <property type="entry name" value="Lipoprotein_NlpA"/>
</dbReference>
<evidence type="ECO:0000256" key="4">
    <source>
        <dbReference type="ARBA" id="ARBA00023139"/>
    </source>
</evidence>
<reference evidence="7" key="1">
    <citation type="submission" date="2023-03" db="EMBL/GenBank/DDBJ databases">
        <title>Comparative genomics of Weissella fermenti BK2, and weissella type species.</title>
        <authorList>
            <person name="Lee J.K."/>
            <person name="Baek J.H."/>
            <person name="Kim J.M."/>
            <person name="Choi D.G."/>
            <person name="Jeon C.O."/>
        </authorList>
    </citation>
    <scope>NUCLEOTIDE SEQUENCE</scope>
    <source>
        <strain evidence="7">BK2</strain>
    </source>
</reference>
<dbReference type="PIRSF" id="PIRSF002854">
    <property type="entry name" value="MetQ"/>
    <property type="match status" value="1"/>
</dbReference>
<dbReference type="EMBL" id="JAOZFC020000003">
    <property type="protein sequence ID" value="MDF9300659.1"/>
    <property type="molecule type" value="Genomic_DNA"/>
</dbReference>
<evidence type="ECO:0000256" key="3">
    <source>
        <dbReference type="ARBA" id="ARBA00023136"/>
    </source>
</evidence>
<gene>
    <name evidence="7" type="ORF">OIT47_010300</name>
</gene>
<organism evidence="7 8">
    <name type="scientific">Weissella fermenti</name>
    <dbReference type="NCBI Taxonomy" id="2987699"/>
    <lineage>
        <taxon>Bacteria</taxon>
        <taxon>Bacillati</taxon>
        <taxon>Bacillota</taxon>
        <taxon>Bacilli</taxon>
        <taxon>Lactobacillales</taxon>
        <taxon>Lactobacillaceae</taxon>
        <taxon>Weissella</taxon>
    </lineage>
</organism>
<evidence type="ECO:0000313" key="8">
    <source>
        <dbReference type="Proteomes" id="UP001146336"/>
    </source>
</evidence>
<protein>
    <recommendedName>
        <fullName evidence="6">Lipoprotein</fullName>
    </recommendedName>
</protein>
<evidence type="ECO:0000256" key="6">
    <source>
        <dbReference type="PIRNR" id="PIRNR002854"/>
    </source>
</evidence>
<dbReference type="RefSeq" id="WP_199404680.1">
    <property type="nucleotide sequence ID" value="NZ_JAOZFC020000003.1"/>
</dbReference>
<accession>A0ABT6D559</accession>
<evidence type="ECO:0000256" key="5">
    <source>
        <dbReference type="ARBA" id="ARBA00023288"/>
    </source>
</evidence>
<dbReference type="Gene3D" id="3.40.190.10">
    <property type="entry name" value="Periplasmic binding protein-like II"/>
    <property type="match status" value="2"/>
</dbReference>
<sequence length="280" mass="30802">MGISKKQVVLGTVVAVAGLAVFANQPHDVSAASKEKTVTVGLVGDSDRQLWEYVKKDAAKKYGIDIKLKLFTDYIKPNQALVDKSIDLNAFQTINYFDVQNKNFKGKLVSVGKTYVTPIRIYSDNHKTLADLPKGGTIVVPNDPSNEKRALDVLEAAGLIKYNHDVKLPSAQDITENKKDFKIKEVASDQAASALKSADAAVVNTNYALDAKLDIDKALYVEPVNKANKGYINIIAARKGSQNKKIYKQVVKAYQTESTKKHMKQLYGSAEIAAWDIKLK</sequence>
<keyword evidence="5 6" id="KW-0449">Lipoprotein</keyword>